<comment type="caution">
    <text evidence="2">The sequence shown here is derived from an EMBL/GenBank/DDBJ whole genome shotgun (WGS) entry which is preliminary data.</text>
</comment>
<dbReference type="AlphaFoldDB" id="A0A9D1NK44"/>
<name>A0A9D1NK44_9BACT</name>
<feature type="compositionally biased region" description="Acidic residues" evidence="1">
    <location>
        <begin position="328"/>
        <end position="350"/>
    </location>
</feature>
<proteinExistence type="predicted"/>
<gene>
    <name evidence="2" type="ORF">IAC75_04295</name>
</gene>
<organism evidence="2 3">
    <name type="scientific">Candidatus Spyradosoma merdigallinarum</name>
    <dbReference type="NCBI Taxonomy" id="2840950"/>
    <lineage>
        <taxon>Bacteria</taxon>
        <taxon>Pseudomonadati</taxon>
        <taxon>Verrucomicrobiota</taxon>
        <taxon>Opitutia</taxon>
        <taxon>Opitutia incertae sedis</taxon>
        <taxon>Candidatus Spyradosoma</taxon>
    </lineage>
</organism>
<accession>A0A9D1NK44</accession>
<evidence type="ECO:0000313" key="2">
    <source>
        <dbReference type="EMBL" id="HIV04355.1"/>
    </source>
</evidence>
<dbReference type="EMBL" id="DVOG01000113">
    <property type="protein sequence ID" value="HIV04355.1"/>
    <property type="molecule type" value="Genomic_DNA"/>
</dbReference>
<sequence length="350" mass="39897">MCSCLFAFSCGVLAAEEPPEEPAPKYCRIKEKYGEIFVHPEDLFEWADVLTTDTHETAPAVLGCLHSDRFELRYDDNWLTWRLMRSSMRSGSEFWAWKDIFRFSVSSAIAEKILPEFFDDGCMPSSKSYSYSRSGSIYRGDRVDFISRNEVVLEDRGEKGRFLRCDLSIRDEFGVCGEVSVLTKIDGPGSAPKLKVRPTRGRAEGEAKRKLLKAYMRRLKKTNTDKIVRVRELDFDLHFKITVLRTPHEKPVPKNPPPPPQADAAEEEEIVIIRKIKKRNGIVVSVKEEEVKNVEDSELIPREFSRKKRGRLTTFGETDETPPKTEDAAPETEDAAPETEDAAPETEDAK</sequence>
<evidence type="ECO:0000256" key="1">
    <source>
        <dbReference type="SAM" id="MobiDB-lite"/>
    </source>
</evidence>
<feature type="region of interest" description="Disordered" evidence="1">
    <location>
        <begin position="289"/>
        <end position="350"/>
    </location>
</feature>
<dbReference type="Proteomes" id="UP000886812">
    <property type="component" value="Unassembled WGS sequence"/>
</dbReference>
<feature type="compositionally biased region" description="Basic and acidic residues" evidence="1">
    <location>
        <begin position="289"/>
        <end position="304"/>
    </location>
</feature>
<protein>
    <submittedName>
        <fullName evidence="2">Uncharacterized protein</fullName>
    </submittedName>
</protein>
<reference evidence="2" key="2">
    <citation type="journal article" date="2021" name="PeerJ">
        <title>Extensive microbial diversity within the chicken gut microbiome revealed by metagenomics and culture.</title>
        <authorList>
            <person name="Gilroy R."/>
            <person name="Ravi A."/>
            <person name="Getino M."/>
            <person name="Pursley I."/>
            <person name="Horton D.L."/>
            <person name="Alikhan N.F."/>
            <person name="Baker D."/>
            <person name="Gharbi K."/>
            <person name="Hall N."/>
            <person name="Watson M."/>
            <person name="Adriaenssens E.M."/>
            <person name="Foster-Nyarko E."/>
            <person name="Jarju S."/>
            <person name="Secka A."/>
            <person name="Antonio M."/>
            <person name="Oren A."/>
            <person name="Chaudhuri R.R."/>
            <person name="La Ragione R."/>
            <person name="Hildebrand F."/>
            <person name="Pallen M.J."/>
        </authorList>
    </citation>
    <scope>NUCLEOTIDE SEQUENCE</scope>
    <source>
        <strain evidence="2">10669</strain>
    </source>
</reference>
<reference evidence="2" key="1">
    <citation type="submission" date="2020-10" db="EMBL/GenBank/DDBJ databases">
        <authorList>
            <person name="Gilroy R."/>
        </authorList>
    </citation>
    <scope>NUCLEOTIDE SEQUENCE</scope>
    <source>
        <strain evidence="2">10669</strain>
    </source>
</reference>
<evidence type="ECO:0000313" key="3">
    <source>
        <dbReference type="Proteomes" id="UP000886812"/>
    </source>
</evidence>